<dbReference type="NCBIfam" id="TIGR03345">
    <property type="entry name" value="VI_ClpV1"/>
    <property type="match status" value="1"/>
</dbReference>
<dbReference type="Pfam" id="PF00004">
    <property type="entry name" value="AAA"/>
    <property type="match status" value="1"/>
</dbReference>
<dbReference type="PANTHER" id="PTHR11638">
    <property type="entry name" value="ATP-DEPENDENT CLP PROTEASE"/>
    <property type="match status" value="1"/>
</dbReference>
<evidence type="ECO:0000256" key="9">
    <source>
        <dbReference type="SAM" id="MobiDB-lite"/>
    </source>
</evidence>
<dbReference type="CDD" id="cd00009">
    <property type="entry name" value="AAA"/>
    <property type="match status" value="1"/>
</dbReference>
<dbReference type="Gene3D" id="3.40.50.300">
    <property type="entry name" value="P-loop containing nucleotide triphosphate hydrolases"/>
    <property type="match status" value="3"/>
</dbReference>
<evidence type="ECO:0000313" key="12">
    <source>
        <dbReference type="Proteomes" id="UP000194350"/>
    </source>
</evidence>
<evidence type="ECO:0000256" key="2">
    <source>
        <dbReference type="ARBA" id="ARBA00022737"/>
    </source>
</evidence>
<evidence type="ECO:0000256" key="4">
    <source>
        <dbReference type="ARBA" id="ARBA00022840"/>
    </source>
</evidence>
<dbReference type="InterPro" id="IPR003593">
    <property type="entry name" value="AAA+_ATPase"/>
</dbReference>
<dbReference type="GO" id="GO:0016887">
    <property type="term" value="F:ATP hydrolysis activity"/>
    <property type="evidence" value="ECO:0007669"/>
    <property type="project" value="InterPro"/>
</dbReference>
<sequence length="910" mass="100961">MIQIDLPTLVNRLNPMTRHALEAAAASCVSQQQPEITVAQLLLQMIDTPLSDVRLILNKVDIDKDLLKEQLDQVMTHHQSIVQTYPNFSPMLVEWLQDSWLLASTEMQHGELRSGVMLITLLFSPLRYLAPQTARLLAGINRELLRQNFAEWTNGSAEHPFAVSDKDGQGVHPANSDSLLARFTQNMTEQARQGKLDPVLCRDNEIDLMIDILCRRRKNNPIVVGEAGVGKSALIEGLALRIINDRVPDKLRNSELMTLDLGALQAGAAVKGEFEKRFKGIMAEISQSPKPIILFIDEAHTLIGAGNQAGGLDISNLLKPALARGELKTIAATTWSEYKKYFEKDAALSRRFQLVKVSEPTADEATVIMRGLRAIYEQAHGVLIDDEALKASAVLSDRYLSGRQLPDKAIDVLDTACARVAINLTSPPRQISSLTTELHQMQMEIDVLEREQRMGLNVHAERLEELQNQQTEVQAQLTVLESSWQQQQELVKQIIELRSQLLADDVPVETESETTEKVVEELVEEKPEQTAENAEENETIEHEQAESAVNEEQSLIEKLAVLNAQLAGLQQKQTLVSPHVDKTQIAAVIAEWTGVPLNRLSQSELSIVTELPIHLGQSIKGQEMAIQCLHKHLLTARADLRRPGRPLGAFLLVGPSGVGKTETVLQIAELMFGGRQYLTTINMSEFQEKHTVSRLIGSPPGYVGYGEGGVLTEAIRQKPYSVVLLDEVEKAHPDVLNLFYQAFDKGELADGEGRIIDCKNVVFFLTSNLGYQTIVDNAEQPGQINDLLYPELAAFFKPALLARMEVIPYLPLGHETLKTIIQGKLARLDTLLTQRFNAEVTISDEVSEEILQRATRAENGARMLESIIDGALLPPVSLLLLQKMAAGTPIKAIRLTVAEHEFHAEVEEAE</sequence>
<evidence type="ECO:0000256" key="5">
    <source>
        <dbReference type="ARBA" id="ARBA00023186"/>
    </source>
</evidence>
<dbReference type="InterPro" id="IPR041546">
    <property type="entry name" value="ClpA/ClpB_AAA_lid"/>
</dbReference>
<evidence type="ECO:0000256" key="8">
    <source>
        <dbReference type="SAM" id="Coils"/>
    </source>
</evidence>
<dbReference type="InterPro" id="IPR019489">
    <property type="entry name" value="Clp_ATPase_C"/>
</dbReference>
<dbReference type="Gene3D" id="1.10.1780.10">
    <property type="entry name" value="Clp, N-terminal domain"/>
    <property type="match status" value="1"/>
</dbReference>
<dbReference type="InterPro" id="IPR004176">
    <property type="entry name" value="Clp_R_N"/>
</dbReference>
<organism evidence="11 12">
    <name type="scientific">Xenorhabdus vietnamensis</name>
    <dbReference type="NCBI Taxonomy" id="351656"/>
    <lineage>
        <taxon>Bacteria</taxon>
        <taxon>Pseudomonadati</taxon>
        <taxon>Pseudomonadota</taxon>
        <taxon>Gammaproteobacteria</taxon>
        <taxon>Enterobacterales</taxon>
        <taxon>Morganellaceae</taxon>
        <taxon>Xenorhabdus</taxon>
    </lineage>
</organism>
<dbReference type="SUPFAM" id="SSF52540">
    <property type="entry name" value="P-loop containing nucleoside triphosphate hydrolases"/>
    <property type="match status" value="2"/>
</dbReference>
<dbReference type="PANTHER" id="PTHR11638:SF182">
    <property type="entry name" value="CLP ATPASE"/>
    <property type="match status" value="1"/>
</dbReference>
<dbReference type="InterPro" id="IPR001270">
    <property type="entry name" value="ClpA/B"/>
</dbReference>
<dbReference type="SUPFAM" id="SSF81923">
    <property type="entry name" value="Double Clp-N motif"/>
    <property type="match status" value="1"/>
</dbReference>
<dbReference type="Proteomes" id="UP000194350">
    <property type="component" value="Unassembled WGS sequence"/>
</dbReference>
<comment type="similarity">
    <text evidence="1 7">Belongs to the ClpA/ClpB family.</text>
</comment>
<dbReference type="STRING" id="351656.Xvie_02624"/>
<keyword evidence="5 7" id="KW-0143">Chaperone</keyword>
<dbReference type="InterPro" id="IPR027417">
    <property type="entry name" value="P-loop_NTPase"/>
</dbReference>
<evidence type="ECO:0000259" key="10">
    <source>
        <dbReference type="PROSITE" id="PS51903"/>
    </source>
</evidence>
<dbReference type="PROSITE" id="PS00870">
    <property type="entry name" value="CLPAB_1"/>
    <property type="match status" value="1"/>
</dbReference>
<dbReference type="GO" id="GO:0005737">
    <property type="term" value="C:cytoplasm"/>
    <property type="evidence" value="ECO:0007669"/>
    <property type="project" value="TreeGrafter"/>
</dbReference>
<name>A0A1Y2SC87_9GAMM</name>
<dbReference type="InterPro" id="IPR003959">
    <property type="entry name" value="ATPase_AAA_core"/>
</dbReference>
<dbReference type="GO" id="GO:0005524">
    <property type="term" value="F:ATP binding"/>
    <property type="evidence" value="ECO:0007669"/>
    <property type="project" value="UniProtKB-KW"/>
</dbReference>
<evidence type="ECO:0000313" key="11">
    <source>
        <dbReference type="EMBL" id="OTA15543.1"/>
    </source>
</evidence>
<dbReference type="Gene3D" id="1.10.8.60">
    <property type="match status" value="1"/>
</dbReference>
<dbReference type="SMART" id="SM01086">
    <property type="entry name" value="ClpB_D2-small"/>
    <property type="match status" value="1"/>
</dbReference>
<evidence type="ECO:0000256" key="6">
    <source>
        <dbReference type="PROSITE-ProRule" id="PRU01251"/>
    </source>
</evidence>
<dbReference type="CDD" id="cd19499">
    <property type="entry name" value="RecA-like_ClpB_Hsp104-like"/>
    <property type="match status" value="1"/>
</dbReference>
<dbReference type="Pfam" id="PF02861">
    <property type="entry name" value="Clp_N"/>
    <property type="match status" value="1"/>
</dbReference>
<reference evidence="11 12" key="1">
    <citation type="submission" date="2016-10" db="EMBL/GenBank/DDBJ databases">
        <title>Systematic genetic and metabolomic analysis of Xenorhabdus and Photorhabdus spp., highlights the requirements for a dual symbiotic and pathogenic life style.</title>
        <authorList>
            <person name="Tobias N.J."/>
            <person name="Wolff H."/>
            <person name="Djahanschiri B."/>
            <person name="Pidot S.J."/>
            <person name="Stinear T.P."/>
            <person name="Ebersberger I."/>
            <person name="Bode H.B."/>
        </authorList>
    </citation>
    <scope>NUCLEOTIDE SEQUENCE [LARGE SCALE GENOMIC DNA]</scope>
    <source>
        <strain evidence="11 12">DSM 22392</strain>
    </source>
</reference>
<dbReference type="FunFam" id="3.40.50.300:FF:000010">
    <property type="entry name" value="Chaperone clpB 1, putative"/>
    <property type="match status" value="1"/>
</dbReference>
<comment type="caution">
    <text evidence="11">The sequence shown here is derived from an EMBL/GenBank/DDBJ whole genome shotgun (WGS) entry which is preliminary data.</text>
</comment>
<keyword evidence="8" id="KW-0175">Coiled coil</keyword>
<protein>
    <submittedName>
        <fullName evidence="11">Type VI secretion system clpB chaperone</fullName>
    </submittedName>
</protein>
<dbReference type="PROSITE" id="PS51903">
    <property type="entry name" value="CLP_R"/>
    <property type="match status" value="1"/>
</dbReference>
<keyword evidence="12" id="KW-1185">Reference proteome</keyword>
<dbReference type="InterPro" id="IPR050130">
    <property type="entry name" value="ClpA_ClpB"/>
</dbReference>
<gene>
    <name evidence="11" type="ORF">Xvie_02624</name>
</gene>
<feature type="region of interest" description="Disordered" evidence="9">
    <location>
        <begin position="523"/>
        <end position="549"/>
    </location>
</feature>
<feature type="domain" description="Clp R" evidence="10">
    <location>
        <begin position="10"/>
        <end position="155"/>
    </location>
</feature>
<evidence type="ECO:0000256" key="3">
    <source>
        <dbReference type="ARBA" id="ARBA00022741"/>
    </source>
</evidence>
<dbReference type="InterPro" id="IPR017729">
    <property type="entry name" value="ATPase_T6SS_ClpV1"/>
</dbReference>
<dbReference type="Pfam" id="PF10431">
    <property type="entry name" value="ClpB_D2-small"/>
    <property type="match status" value="1"/>
</dbReference>
<feature type="coiled-coil region" evidence="8">
    <location>
        <begin position="431"/>
        <end position="483"/>
    </location>
</feature>
<dbReference type="Pfam" id="PF17871">
    <property type="entry name" value="AAA_lid_9"/>
    <property type="match status" value="1"/>
</dbReference>
<dbReference type="RefSeq" id="WP_086109719.1">
    <property type="nucleotide sequence ID" value="NZ_CAWNGD010000046.1"/>
</dbReference>
<dbReference type="PRINTS" id="PR00300">
    <property type="entry name" value="CLPPROTEASEA"/>
</dbReference>
<dbReference type="InterPro" id="IPR018368">
    <property type="entry name" value="ClpA/B_CS1"/>
</dbReference>
<dbReference type="SMART" id="SM00382">
    <property type="entry name" value="AAA"/>
    <property type="match status" value="2"/>
</dbReference>
<evidence type="ECO:0000256" key="1">
    <source>
        <dbReference type="ARBA" id="ARBA00008675"/>
    </source>
</evidence>
<keyword evidence="4 7" id="KW-0067">ATP-binding</keyword>
<dbReference type="InterPro" id="IPR036628">
    <property type="entry name" value="Clp_N_dom_sf"/>
</dbReference>
<dbReference type="AlphaFoldDB" id="A0A1Y2SC87"/>
<proteinExistence type="inferred from homology"/>
<dbReference type="Pfam" id="PF07724">
    <property type="entry name" value="AAA_2"/>
    <property type="match status" value="1"/>
</dbReference>
<dbReference type="InterPro" id="IPR028299">
    <property type="entry name" value="ClpA/B_CS2"/>
</dbReference>
<evidence type="ECO:0000256" key="7">
    <source>
        <dbReference type="RuleBase" id="RU004432"/>
    </source>
</evidence>
<dbReference type="EMBL" id="MUBJ01000014">
    <property type="protein sequence ID" value="OTA15543.1"/>
    <property type="molecule type" value="Genomic_DNA"/>
</dbReference>
<dbReference type="OrthoDB" id="9803641at2"/>
<keyword evidence="3 7" id="KW-0547">Nucleotide-binding</keyword>
<keyword evidence="2 6" id="KW-0677">Repeat</keyword>
<dbReference type="PROSITE" id="PS00871">
    <property type="entry name" value="CLPAB_2"/>
    <property type="match status" value="1"/>
</dbReference>
<dbReference type="GO" id="GO:0034605">
    <property type="term" value="P:cellular response to heat"/>
    <property type="evidence" value="ECO:0007669"/>
    <property type="project" value="TreeGrafter"/>
</dbReference>
<accession>A0A1Y2SC87</accession>